<evidence type="ECO:0000256" key="8">
    <source>
        <dbReference type="SAM" id="MobiDB-lite"/>
    </source>
</evidence>
<dbReference type="Pfam" id="PF05860">
    <property type="entry name" value="TPS"/>
    <property type="match status" value="1"/>
</dbReference>
<keyword evidence="7" id="KW-0998">Cell outer membrane</keyword>
<dbReference type="EMBL" id="JADEXP010000092">
    <property type="protein sequence ID" value="MBE9067383.1"/>
    <property type="molecule type" value="Genomic_DNA"/>
</dbReference>
<dbReference type="RefSeq" id="WP_193993349.1">
    <property type="nucleotide sequence ID" value="NZ_JADEXP010000092.1"/>
</dbReference>
<feature type="region of interest" description="Disordered" evidence="8">
    <location>
        <begin position="1029"/>
        <end position="1075"/>
    </location>
</feature>
<keyword evidence="5 9" id="KW-0732">Signal</keyword>
<organism evidence="11 12">
    <name type="scientific">Leptolyngbya cf. ectocarpi LEGE 11479</name>
    <dbReference type="NCBI Taxonomy" id="1828722"/>
    <lineage>
        <taxon>Bacteria</taxon>
        <taxon>Bacillati</taxon>
        <taxon>Cyanobacteriota</taxon>
        <taxon>Cyanophyceae</taxon>
        <taxon>Leptolyngbyales</taxon>
        <taxon>Leptolyngbyaceae</taxon>
        <taxon>Leptolyngbya group</taxon>
        <taxon>Leptolyngbya</taxon>
    </lineage>
</organism>
<dbReference type="GO" id="GO:0005576">
    <property type="term" value="C:extracellular region"/>
    <property type="evidence" value="ECO:0007669"/>
    <property type="project" value="UniProtKB-SubCell"/>
</dbReference>
<evidence type="ECO:0000256" key="6">
    <source>
        <dbReference type="ARBA" id="ARBA00023136"/>
    </source>
</evidence>
<dbReference type="Pfam" id="PF02415">
    <property type="entry name" value="Chlam_PMP"/>
    <property type="match status" value="3"/>
</dbReference>
<protein>
    <submittedName>
        <fullName evidence="11">CHAT domain-containing protein</fullName>
    </submittedName>
</protein>
<keyword evidence="6" id="KW-0472">Membrane</keyword>
<dbReference type="NCBIfam" id="TIGR01376">
    <property type="entry name" value="POMP_repeat"/>
    <property type="match status" value="1"/>
</dbReference>
<evidence type="ECO:0000256" key="4">
    <source>
        <dbReference type="ARBA" id="ARBA00022525"/>
    </source>
</evidence>
<dbReference type="InterPro" id="IPR006626">
    <property type="entry name" value="PbH1"/>
</dbReference>
<feature type="compositionally biased region" description="Low complexity" evidence="8">
    <location>
        <begin position="1048"/>
        <end position="1061"/>
    </location>
</feature>
<dbReference type="Pfam" id="PF12770">
    <property type="entry name" value="CHAT"/>
    <property type="match status" value="1"/>
</dbReference>
<dbReference type="InterPro" id="IPR003368">
    <property type="entry name" value="POMP_repeat"/>
</dbReference>
<dbReference type="SMART" id="SM00710">
    <property type="entry name" value="PbH1"/>
    <property type="match status" value="5"/>
</dbReference>
<comment type="subcellular location">
    <subcellularLocation>
        <location evidence="1">Cell envelope</location>
    </subcellularLocation>
    <subcellularLocation>
        <location evidence="2">Cell outer membrane</location>
    </subcellularLocation>
    <subcellularLocation>
        <location evidence="3">Secreted</location>
    </subcellularLocation>
</comment>
<dbReference type="InterPro" id="IPR059226">
    <property type="entry name" value="Choice_anch_Q_dom"/>
</dbReference>
<dbReference type="GO" id="GO:0009279">
    <property type="term" value="C:cell outer membrane"/>
    <property type="evidence" value="ECO:0007669"/>
    <property type="project" value="UniProtKB-SubCell"/>
</dbReference>
<dbReference type="NCBIfam" id="TIGR01901">
    <property type="entry name" value="adhes_NPXG"/>
    <property type="match status" value="1"/>
</dbReference>
<reference evidence="11" key="1">
    <citation type="submission" date="2020-10" db="EMBL/GenBank/DDBJ databases">
        <authorList>
            <person name="Castelo-Branco R."/>
            <person name="Eusebio N."/>
            <person name="Adriana R."/>
            <person name="Vieira A."/>
            <person name="Brugerolle De Fraissinette N."/>
            <person name="Rezende De Castro R."/>
            <person name="Schneider M.P."/>
            <person name="Vasconcelos V."/>
            <person name="Leao P.N."/>
        </authorList>
    </citation>
    <scope>NUCLEOTIDE SEQUENCE</scope>
    <source>
        <strain evidence="11">LEGE 11479</strain>
    </source>
</reference>
<evidence type="ECO:0000256" key="5">
    <source>
        <dbReference type="ARBA" id="ARBA00022729"/>
    </source>
</evidence>
<dbReference type="NCBIfam" id="NF041518">
    <property type="entry name" value="choice_anch_Q"/>
    <property type="match status" value="1"/>
</dbReference>
<accession>A0A928ZTX2</accession>
<evidence type="ECO:0000256" key="1">
    <source>
        <dbReference type="ARBA" id="ARBA00004196"/>
    </source>
</evidence>
<dbReference type="PANTHER" id="PTHR11319:SF35">
    <property type="entry name" value="OUTER MEMBRANE PROTEIN PMPC-RELATED"/>
    <property type="match status" value="1"/>
</dbReference>
<feature type="signal peptide" evidence="9">
    <location>
        <begin position="1"/>
        <end position="31"/>
    </location>
</feature>
<proteinExistence type="predicted"/>
<evidence type="ECO:0000256" key="7">
    <source>
        <dbReference type="ARBA" id="ARBA00023237"/>
    </source>
</evidence>
<gene>
    <name evidence="11" type="ORF">IQ260_12020</name>
</gene>
<sequence length="1546" mass="161658">MEVLTKATVALTLLPVIGGSIALATTAPVLAQTILPTDTTTQVSVSDQDVIDISGGTQAAGNIFHSFDQFSLGQQQTANFITALTTDTVIGQVIGGTTSTIDGLLKITGSSADLYLVNPAGLIFGPNARLDLGGSFTATTATHLGNDTQWFEVLSDPDYSTLVTAPSHFGFSHSGGITNHGQLTVRDGHSLRLLAPQVTNAGMLSAPGGEVTLFAPEPGQTIHIGQSGGLLNLEISPDNRSLDNLPASITGGEVNHSNTLVVSQDGAVSLVTEPSPRAQPSFSLINRGIVSTQGTTGGEINLLGDTIQVMDSGLNATGKNGGGSIRIGGAYQGSGSLPRSTQTTITNTTLITDADQQGNGGQVIVWSDGITNFDGTVSAQSTTGDGGLVETSGLLQLTIGENTEVTTTAPTGRAGLWLLDPTELTIVDTNAPGEIITDTNDPVNNAINVSTIVSALNNTNVTLQAASDITFAAALDARANGTANDLFLDTATLNLNERITLKEGGQLSGTATTVNVGANGRIQNGVDAVASGGTVNLAANTYRDGNVIIIDQPLSLVGQGRDLTAISGDIDSNGVGDHPVLKITNWGSNSTLTGLTLQDGLSTSNGAGLSNNGNNIVLNNTHFINNEIIESTKDGGAIHNTGSLTILNSVFENNRTSSDGGAIDILQGSVEIVDSVFLNNQAAGHGGAIDIDPQGVLTVLKTDFSQNTAASHGGAIYSEGDVQLEAVNFTQNLAIEGSGGAAFLTNTSEIRAGYFFNNRAQSGGGLYNQGESQLLSSIFSNNQSTGIGTFDGGGGIENAAGGRLSLESSLISNNLSATNGGGVLNLANDSQTGVAIANSAIVNNQAANKGGGIEIASIESFSDLSQLTVSNSTISGNQADIGGGIRTVGPTTLTNVTITANTAIRSGGGLSKNPSTAATPDLINTIVANNIAPSHPDVEGQFSDQGNNLIGIDQGSIGFNVSTLVGTTNTPIDPRLTSLNNTRGSLPSHQLLSDSPAANAGNNLAAAPSDQHRQPRIVGNTVDIGAVESPILPAVPPPTNPTSPTPTPQFSDPSSPSTPSSPDNPPQLAPPQPTTQLDEANVDEANVDEANVLVQEEKITQPLNLEPEQISPTTPSRRLRYFDEAAFQYLEDSFSEDYEDYWQLPQTQSITLQTVQKTLQQANELHQIQSAVIYAIFVPQAPGSSTKSTIDRFALPRNHSTPSPEDKLLLVLVSATGKPVQYLVNVTRAELTQQAKLFRLATSDPDDQLSYQALARQMYSWLLAPLQADLAQGKIEHIMYSLDQGLRTIPLAAMMHEDSFVIEQYGISIIPSMGLTQPQFDTIPSVSRSLVAGANQFEALAALPAVPIELKVVAENTQATDILLNETFTLDNFLTLHTSQQPDLLHLATHAEFNAGNLDESFIQFWDAQLTFNQMRELNWSELRLLILSACGTALSSPEAELGFIGLAAAAGIETSMGSLWNVSDLGTLALMTEFYTQLSPTSLRFKSLQQAQISLIQGNTHINNSILDTSSEDILLPAEWNLPASAEFSHPFYWAGFTMVGNPWR</sequence>
<feature type="compositionally biased region" description="Pro residues" evidence="8">
    <location>
        <begin position="1033"/>
        <end position="1047"/>
    </location>
</feature>
<name>A0A928ZTX2_LEPEC</name>
<dbReference type="Gene3D" id="2.160.20.10">
    <property type="entry name" value="Single-stranded right-handed beta-helix, Pectin lyase-like"/>
    <property type="match status" value="2"/>
</dbReference>
<feature type="compositionally biased region" description="Pro residues" evidence="8">
    <location>
        <begin position="1062"/>
        <end position="1073"/>
    </location>
</feature>
<dbReference type="InterPro" id="IPR008638">
    <property type="entry name" value="FhaB/CdiA-like_TPS"/>
</dbReference>
<feature type="compositionally biased region" description="Polar residues" evidence="8">
    <location>
        <begin position="968"/>
        <end position="993"/>
    </location>
</feature>
<dbReference type="SMART" id="SM00912">
    <property type="entry name" value="Haemagg_act"/>
    <property type="match status" value="1"/>
</dbReference>
<keyword evidence="4" id="KW-0964">Secreted</keyword>
<dbReference type="InterPro" id="IPR011050">
    <property type="entry name" value="Pectin_lyase_fold/virulence"/>
</dbReference>
<comment type="caution">
    <text evidence="11">The sequence shown here is derived from an EMBL/GenBank/DDBJ whole genome shotgun (WGS) entry which is preliminary data.</text>
</comment>
<dbReference type="Proteomes" id="UP000615026">
    <property type="component" value="Unassembled WGS sequence"/>
</dbReference>
<evidence type="ECO:0000313" key="11">
    <source>
        <dbReference type="EMBL" id="MBE9067383.1"/>
    </source>
</evidence>
<keyword evidence="12" id="KW-1185">Reference proteome</keyword>
<evidence type="ECO:0000256" key="9">
    <source>
        <dbReference type="SAM" id="SignalP"/>
    </source>
</evidence>
<dbReference type="SUPFAM" id="SSF51126">
    <property type="entry name" value="Pectin lyase-like"/>
    <property type="match status" value="3"/>
</dbReference>
<dbReference type="PANTHER" id="PTHR11319">
    <property type="entry name" value="G PROTEIN-COUPLED RECEPTOR-RELATED"/>
    <property type="match status" value="1"/>
</dbReference>
<dbReference type="InterPro" id="IPR012334">
    <property type="entry name" value="Pectin_lyas_fold"/>
</dbReference>
<feature type="compositionally biased region" description="Low complexity" evidence="8">
    <location>
        <begin position="997"/>
        <end position="1007"/>
    </location>
</feature>
<evidence type="ECO:0000256" key="3">
    <source>
        <dbReference type="ARBA" id="ARBA00004613"/>
    </source>
</evidence>
<feature type="chain" id="PRO_5037595547" evidence="9">
    <location>
        <begin position="32"/>
        <end position="1546"/>
    </location>
</feature>
<evidence type="ECO:0000259" key="10">
    <source>
        <dbReference type="SMART" id="SM00912"/>
    </source>
</evidence>
<evidence type="ECO:0000313" key="12">
    <source>
        <dbReference type="Proteomes" id="UP000615026"/>
    </source>
</evidence>
<feature type="region of interest" description="Disordered" evidence="8">
    <location>
        <begin position="968"/>
        <end position="1016"/>
    </location>
</feature>
<dbReference type="InterPro" id="IPR024983">
    <property type="entry name" value="CHAT_dom"/>
</dbReference>
<evidence type="ECO:0000256" key="2">
    <source>
        <dbReference type="ARBA" id="ARBA00004442"/>
    </source>
</evidence>
<feature type="domain" description="Filamentous haemagglutinin FhaB/tRNA nuclease CdiA-like TPS" evidence="10">
    <location>
        <begin position="32"/>
        <end position="147"/>
    </location>
</feature>